<dbReference type="AlphaFoldDB" id="Q0TVH0"/>
<dbReference type="KEGG" id="pno:SNOG_16494"/>
<dbReference type="Proteomes" id="UP000001055">
    <property type="component" value="Unassembled WGS sequence"/>
</dbReference>
<sequence length="31" mass="3300">MTVGGIRTAKHYLGAMVFFGGPAKFSIEKKG</sequence>
<organism evidence="1 2">
    <name type="scientific">Phaeosphaeria nodorum (strain SN15 / ATCC MYA-4574 / FGSC 10173)</name>
    <name type="common">Glume blotch fungus</name>
    <name type="synonym">Parastagonospora nodorum</name>
    <dbReference type="NCBI Taxonomy" id="321614"/>
    <lineage>
        <taxon>Eukaryota</taxon>
        <taxon>Fungi</taxon>
        <taxon>Dikarya</taxon>
        <taxon>Ascomycota</taxon>
        <taxon>Pezizomycotina</taxon>
        <taxon>Dothideomycetes</taxon>
        <taxon>Pleosporomycetidae</taxon>
        <taxon>Pleosporales</taxon>
        <taxon>Pleosporineae</taxon>
        <taxon>Phaeosphaeriaceae</taxon>
        <taxon>Parastagonospora</taxon>
    </lineage>
</organism>
<dbReference type="GeneID" id="5983539"/>
<dbReference type="RefSeq" id="XP_001806607.1">
    <property type="nucleotide sequence ID" value="XM_001806555.1"/>
</dbReference>
<evidence type="ECO:0000313" key="2">
    <source>
        <dbReference type="Proteomes" id="UP000001055"/>
    </source>
</evidence>
<name>Q0TVH0_PHANO</name>
<dbReference type="InParanoid" id="Q0TVH0"/>
<proteinExistence type="predicted"/>
<gene>
    <name evidence="1" type="ORF">SNOG_16494</name>
</gene>
<accession>Q0TVH0</accession>
<protein>
    <submittedName>
        <fullName evidence="1">Uncharacterized protein</fullName>
    </submittedName>
</protein>
<dbReference type="EMBL" id="CH445373">
    <property type="protein sequence ID" value="EAT76099.1"/>
    <property type="molecule type" value="Genomic_DNA"/>
</dbReference>
<evidence type="ECO:0000313" key="1">
    <source>
        <dbReference type="EMBL" id="EAT76099.1"/>
    </source>
</evidence>
<reference evidence="2" key="1">
    <citation type="journal article" date="2007" name="Plant Cell">
        <title>Dothideomycete-plant interactions illuminated by genome sequencing and EST analysis of the wheat pathogen Stagonospora nodorum.</title>
        <authorList>
            <person name="Hane J.K."/>
            <person name="Lowe R.G."/>
            <person name="Solomon P.S."/>
            <person name="Tan K.C."/>
            <person name="Schoch C.L."/>
            <person name="Spatafora J.W."/>
            <person name="Crous P.W."/>
            <person name="Kodira C."/>
            <person name="Birren B.W."/>
            <person name="Galagan J.E."/>
            <person name="Torriani S.F."/>
            <person name="McDonald B.A."/>
            <person name="Oliver R.P."/>
        </authorList>
    </citation>
    <scope>NUCLEOTIDE SEQUENCE [LARGE SCALE GENOMIC DNA]</scope>
    <source>
        <strain evidence="2">SN15 / ATCC MYA-4574 / FGSC 10173</strain>
    </source>
</reference>